<dbReference type="PANTHER" id="PTHR40465">
    <property type="entry name" value="CHROMOSOME 1, WHOLE GENOME SHOTGUN SEQUENCE"/>
    <property type="match status" value="1"/>
</dbReference>
<evidence type="ECO:0000313" key="4">
    <source>
        <dbReference type="Proteomes" id="UP001215151"/>
    </source>
</evidence>
<evidence type="ECO:0000259" key="2">
    <source>
        <dbReference type="Pfam" id="PF20152"/>
    </source>
</evidence>
<keyword evidence="1" id="KW-0472">Membrane</keyword>
<evidence type="ECO:0000256" key="1">
    <source>
        <dbReference type="SAM" id="Phobius"/>
    </source>
</evidence>
<feature type="transmembrane region" description="Helical" evidence="1">
    <location>
        <begin position="61"/>
        <end position="87"/>
    </location>
</feature>
<proteinExistence type="predicted"/>
<organism evidence="3 4">
    <name type="scientific">Trametes cubensis</name>
    <dbReference type="NCBI Taxonomy" id="1111947"/>
    <lineage>
        <taxon>Eukaryota</taxon>
        <taxon>Fungi</taxon>
        <taxon>Dikarya</taxon>
        <taxon>Basidiomycota</taxon>
        <taxon>Agaricomycotina</taxon>
        <taxon>Agaricomycetes</taxon>
        <taxon>Polyporales</taxon>
        <taxon>Polyporaceae</taxon>
        <taxon>Trametes</taxon>
    </lineage>
</organism>
<dbReference type="AlphaFoldDB" id="A0AAD7TT91"/>
<keyword evidence="4" id="KW-1185">Reference proteome</keyword>
<keyword evidence="1" id="KW-0812">Transmembrane</keyword>
<dbReference type="Proteomes" id="UP001215151">
    <property type="component" value="Unassembled WGS sequence"/>
</dbReference>
<feature type="transmembrane region" description="Helical" evidence="1">
    <location>
        <begin position="99"/>
        <end position="127"/>
    </location>
</feature>
<comment type="caution">
    <text evidence="3">The sequence shown here is derived from an EMBL/GenBank/DDBJ whole genome shotgun (WGS) entry which is preliminary data.</text>
</comment>
<feature type="domain" description="DUF6534" evidence="2">
    <location>
        <begin position="72"/>
        <end position="158"/>
    </location>
</feature>
<name>A0AAD7TT91_9APHY</name>
<gene>
    <name evidence="3" type="ORF">ONZ51_g5962</name>
</gene>
<keyword evidence="1" id="KW-1133">Transmembrane helix</keyword>
<evidence type="ECO:0000313" key="3">
    <source>
        <dbReference type="EMBL" id="KAJ8481486.1"/>
    </source>
</evidence>
<dbReference type="Pfam" id="PF20152">
    <property type="entry name" value="DUF6534"/>
    <property type="match status" value="1"/>
</dbReference>
<dbReference type="PANTHER" id="PTHR40465:SF1">
    <property type="entry name" value="DUF6534 DOMAIN-CONTAINING PROTEIN"/>
    <property type="match status" value="1"/>
</dbReference>
<reference evidence="3" key="1">
    <citation type="submission" date="2022-11" db="EMBL/GenBank/DDBJ databases">
        <title>Genome Sequence of Cubamyces cubensis.</title>
        <authorList>
            <person name="Buettner E."/>
        </authorList>
    </citation>
    <scope>NUCLEOTIDE SEQUENCE</scope>
    <source>
        <strain evidence="3">MPL-01</strain>
    </source>
</reference>
<dbReference type="EMBL" id="JAPEVG010000135">
    <property type="protein sequence ID" value="KAJ8481486.1"/>
    <property type="molecule type" value="Genomic_DNA"/>
</dbReference>
<feature type="transmembrane region" description="Helical" evidence="1">
    <location>
        <begin position="133"/>
        <end position="154"/>
    </location>
</feature>
<sequence length="235" mass="25670">MVWLQSHQASRDTTLTILDSHDQRIHSGSSARPGYPLPIPQNLYSTRTLGDLLTLAEISRYSWVMSVGYGLAVLCDIIIASAFICVLRRSRTGFKGTDTVLDVLILYTVNTGTLTTVVGLLFIIFGIALPNNLIYAAISIPGAKLYSNSVLALLNSRSCLSAHANRELRNGLRTLPTARNIPLEAWHVRQVPVALSLPVTANNDSDTMHMDGDVIPDRRLTTTITNESKIKTGKA</sequence>
<dbReference type="InterPro" id="IPR045339">
    <property type="entry name" value="DUF6534"/>
</dbReference>
<accession>A0AAD7TT91</accession>
<protein>
    <recommendedName>
        <fullName evidence="2">DUF6534 domain-containing protein</fullName>
    </recommendedName>
</protein>